<organism evidence="1 2">
    <name type="scientific">Artomyces pyxidatus</name>
    <dbReference type="NCBI Taxonomy" id="48021"/>
    <lineage>
        <taxon>Eukaryota</taxon>
        <taxon>Fungi</taxon>
        <taxon>Dikarya</taxon>
        <taxon>Basidiomycota</taxon>
        <taxon>Agaricomycotina</taxon>
        <taxon>Agaricomycetes</taxon>
        <taxon>Russulales</taxon>
        <taxon>Auriscalpiaceae</taxon>
        <taxon>Artomyces</taxon>
    </lineage>
</organism>
<reference evidence="1" key="1">
    <citation type="submission" date="2021-03" db="EMBL/GenBank/DDBJ databases">
        <authorList>
            <consortium name="DOE Joint Genome Institute"/>
            <person name="Ahrendt S."/>
            <person name="Looney B.P."/>
            <person name="Miyauchi S."/>
            <person name="Morin E."/>
            <person name="Drula E."/>
            <person name="Courty P.E."/>
            <person name="Chicoki N."/>
            <person name="Fauchery L."/>
            <person name="Kohler A."/>
            <person name="Kuo A."/>
            <person name="Labutti K."/>
            <person name="Pangilinan J."/>
            <person name="Lipzen A."/>
            <person name="Riley R."/>
            <person name="Andreopoulos W."/>
            <person name="He G."/>
            <person name="Johnson J."/>
            <person name="Barry K.W."/>
            <person name="Grigoriev I.V."/>
            <person name="Nagy L."/>
            <person name="Hibbett D."/>
            <person name="Henrissat B."/>
            <person name="Matheny P.B."/>
            <person name="Labbe J."/>
            <person name="Martin F."/>
        </authorList>
    </citation>
    <scope>NUCLEOTIDE SEQUENCE</scope>
    <source>
        <strain evidence="1">HHB10654</strain>
    </source>
</reference>
<evidence type="ECO:0000313" key="1">
    <source>
        <dbReference type="EMBL" id="KAI0062458.1"/>
    </source>
</evidence>
<proteinExistence type="predicted"/>
<keyword evidence="2" id="KW-1185">Reference proteome</keyword>
<gene>
    <name evidence="1" type="ORF">BV25DRAFT_1915993</name>
</gene>
<dbReference type="EMBL" id="MU277207">
    <property type="protein sequence ID" value="KAI0062458.1"/>
    <property type="molecule type" value="Genomic_DNA"/>
</dbReference>
<sequence length="272" mass="29220">MTTGAGNASAEAPNLHEMTSDDLQPRNLTKQEQLSIKSAVDQNTITQIVQIWSDRLQLISVYASFFTSIDSLLFSLSAGLQKSDTIAKVTNAALVGALIFHAAAAILAYITSFVVIRYKLNETTHPESPSVSASISARTPGRTRTPHAAETAASPAEKQPSLTFPTSPVIPFFSTRLLSLPLPPLLHPPMSRTIVIHRLHFFTPKNPDEDSALLMSLLVRCHTVCSTFALAGFVLVMVGVISYVWAALERAVSIFASACVATTLAVGLVALY</sequence>
<accession>A0ACB8T111</accession>
<name>A0ACB8T111_9AGAM</name>
<reference evidence="1" key="2">
    <citation type="journal article" date="2022" name="New Phytol.">
        <title>Evolutionary transition to the ectomycorrhizal habit in the genomes of a hyperdiverse lineage of mushroom-forming fungi.</title>
        <authorList>
            <person name="Looney B."/>
            <person name="Miyauchi S."/>
            <person name="Morin E."/>
            <person name="Drula E."/>
            <person name="Courty P.E."/>
            <person name="Kohler A."/>
            <person name="Kuo A."/>
            <person name="LaButti K."/>
            <person name="Pangilinan J."/>
            <person name="Lipzen A."/>
            <person name="Riley R."/>
            <person name="Andreopoulos W."/>
            <person name="He G."/>
            <person name="Johnson J."/>
            <person name="Nolan M."/>
            <person name="Tritt A."/>
            <person name="Barry K.W."/>
            <person name="Grigoriev I.V."/>
            <person name="Nagy L.G."/>
            <person name="Hibbett D."/>
            <person name="Henrissat B."/>
            <person name="Matheny P.B."/>
            <person name="Labbe J."/>
            <person name="Martin F.M."/>
        </authorList>
    </citation>
    <scope>NUCLEOTIDE SEQUENCE</scope>
    <source>
        <strain evidence="1">HHB10654</strain>
    </source>
</reference>
<dbReference type="Proteomes" id="UP000814140">
    <property type="component" value="Unassembled WGS sequence"/>
</dbReference>
<protein>
    <submittedName>
        <fullName evidence="1">Uncharacterized protein</fullName>
    </submittedName>
</protein>
<evidence type="ECO:0000313" key="2">
    <source>
        <dbReference type="Proteomes" id="UP000814140"/>
    </source>
</evidence>
<comment type="caution">
    <text evidence="1">The sequence shown here is derived from an EMBL/GenBank/DDBJ whole genome shotgun (WGS) entry which is preliminary data.</text>
</comment>